<comment type="caution">
    <text evidence="7">The sequence shown here is derived from an EMBL/GenBank/DDBJ whole genome shotgun (WGS) entry which is preliminary data.</text>
</comment>
<keyword evidence="8" id="KW-1185">Reference proteome</keyword>
<dbReference type="NCBIfam" id="NF009920">
    <property type="entry name" value="PRK13381.1"/>
    <property type="match status" value="1"/>
</dbReference>
<evidence type="ECO:0000313" key="8">
    <source>
        <dbReference type="Proteomes" id="UP000004956"/>
    </source>
</evidence>
<dbReference type="EC" id="3.4.11.4" evidence="3"/>
<dbReference type="PATRIC" id="fig|762967.3.peg.1091"/>
<dbReference type="PANTHER" id="PTHR42994:SF1">
    <property type="entry name" value="PEPTIDASE T"/>
    <property type="match status" value="1"/>
</dbReference>
<dbReference type="GO" id="GO:0008270">
    <property type="term" value="F:zinc ion binding"/>
    <property type="evidence" value="ECO:0007669"/>
    <property type="project" value="InterPro"/>
</dbReference>
<dbReference type="AlphaFoldDB" id="H3KF68"/>
<keyword evidence="2 5" id="KW-0862">Zinc</keyword>
<dbReference type="NCBIfam" id="TIGR01882">
    <property type="entry name" value="peptidase-T"/>
    <property type="match status" value="1"/>
</dbReference>
<dbReference type="Proteomes" id="UP000004956">
    <property type="component" value="Unassembled WGS sequence"/>
</dbReference>
<dbReference type="Gene3D" id="3.40.630.10">
    <property type="entry name" value="Zn peptidases"/>
    <property type="match status" value="1"/>
</dbReference>
<keyword evidence="5" id="KW-0479">Metal-binding</keyword>
<feature type="binding site" evidence="5">
    <location>
        <position position="175"/>
    </location>
    <ligand>
        <name>Zn(2+)</name>
        <dbReference type="ChEBI" id="CHEBI:29105"/>
        <label>1</label>
    </ligand>
</feature>
<dbReference type="SUPFAM" id="SSF55031">
    <property type="entry name" value="Bacterial exopeptidase dimerisation domain"/>
    <property type="match status" value="1"/>
</dbReference>
<dbReference type="GO" id="GO:0005829">
    <property type="term" value="C:cytosol"/>
    <property type="evidence" value="ECO:0007669"/>
    <property type="project" value="TreeGrafter"/>
</dbReference>
<evidence type="ECO:0000259" key="6">
    <source>
        <dbReference type="Pfam" id="PF07687"/>
    </source>
</evidence>
<evidence type="ECO:0000313" key="7">
    <source>
        <dbReference type="EMBL" id="EHY31240.1"/>
    </source>
</evidence>
<dbReference type="OrthoDB" id="9804934at2"/>
<dbReference type="Pfam" id="PF01546">
    <property type="entry name" value="Peptidase_M20"/>
    <property type="match status" value="1"/>
</dbReference>
<dbReference type="InterPro" id="IPR036264">
    <property type="entry name" value="Bact_exopeptidase_dim_dom"/>
</dbReference>
<dbReference type="RefSeq" id="WP_008542312.1">
    <property type="nucleotide sequence ID" value="NZ_JH604964.1"/>
</dbReference>
<accession>H3KF68</accession>
<protein>
    <recommendedName>
        <fullName evidence="3">Peptidase T</fullName>
        <ecNumber evidence="3">3.4.11.4</ecNumber>
    </recommendedName>
</protein>
<feature type="domain" description="Peptidase M20 dimerisation" evidence="6">
    <location>
        <begin position="241"/>
        <end position="335"/>
    </location>
</feature>
<proteinExistence type="predicted"/>
<dbReference type="STRING" id="762967.HMPREF9440_01385"/>
<dbReference type="PIRSF" id="PIRSF037215">
    <property type="entry name" value="Peptidase_M20B"/>
    <property type="match status" value="1"/>
</dbReference>
<feature type="binding site" evidence="5">
    <location>
        <position position="209"/>
    </location>
    <ligand>
        <name>Zn(2+)</name>
        <dbReference type="ChEBI" id="CHEBI:29105"/>
        <label>2</label>
    </ligand>
</feature>
<feature type="active site" description="Proton acceptor" evidence="4">
    <location>
        <position position="208"/>
    </location>
</feature>
<evidence type="ECO:0000256" key="5">
    <source>
        <dbReference type="PIRSR" id="PIRSR037215-2"/>
    </source>
</evidence>
<dbReference type="HOGENOM" id="CLU_053676_0_0_4"/>
<keyword evidence="1" id="KW-0378">Hydrolase</keyword>
<dbReference type="Gene3D" id="3.30.70.360">
    <property type="match status" value="1"/>
</dbReference>
<reference evidence="7 8" key="1">
    <citation type="submission" date="2011-11" db="EMBL/GenBank/DDBJ databases">
        <authorList>
            <person name="Weinstock G."/>
            <person name="Sodergren E."/>
            <person name="Clifton S."/>
            <person name="Fulton L."/>
            <person name="Fulton B."/>
            <person name="Courtney L."/>
            <person name="Fronick C."/>
            <person name="Harrison M."/>
            <person name="Strong C."/>
            <person name="Farmer C."/>
            <person name="Delahaunty K."/>
            <person name="Markovic C."/>
            <person name="Hall O."/>
            <person name="Minx P."/>
            <person name="Tomlinson C."/>
            <person name="Mitreva M."/>
            <person name="Hou S."/>
            <person name="Chen J."/>
            <person name="Wollam A."/>
            <person name="Pepin K.H."/>
            <person name="Johnson M."/>
            <person name="Bhonagiri V."/>
            <person name="Zhang X."/>
            <person name="Suruliraj S."/>
            <person name="Warren W."/>
            <person name="Chinwalla A."/>
            <person name="Mardis E.R."/>
            <person name="Wilson R.K."/>
        </authorList>
    </citation>
    <scope>NUCLEOTIDE SEQUENCE [LARGE SCALE GENOMIC DNA]</scope>
    <source>
        <strain evidence="7 8">YIT 11816</strain>
    </source>
</reference>
<evidence type="ECO:0000256" key="2">
    <source>
        <dbReference type="ARBA" id="ARBA00022833"/>
    </source>
</evidence>
<dbReference type="GO" id="GO:0006508">
    <property type="term" value="P:proteolysis"/>
    <property type="evidence" value="ECO:0007669"/>
    <property type="project" value="UniProtKB-UniRule"/>
</dbReference>
<dbReference type="InterPro" id="IPR010161">
    <property type="entry name" value="Peptidase_M20B"/>
</dbReference>
<name>H3KF68_9BURK</name>
<feature type="binding site" evidence="5">
    <location>
        <position position="113"/>
    </location>
    <ligand>
        <name>Zn(2+)</name>
        <dbReference type="ChEBI" id="CHEBI:29105"/>
        <label>1</label>
    </ligand>
</feature>
<evidence type="ECO:0000256" key="4">
    <source>
        <dbReference type="PIRSR" id="PIRSR037215-1"/>
    </source>
</evidence>
<dbReference type="EMBL" id="AFBQ01000195">
    <property type="protein sequence ID" value="EHY31240.1"/>
    <property type="molecule type" value="Genomic_DNA"/>
</dbReference>
<dbReference type="GO" id="GO:0006518">
    <property type="term" value="P:peptide metabolic process"/>
    <property type="evidence" value="ECO:0007669"/>
    <property type="project" value="InterPro"/>
</dbReference>
<dbReference type="PANTHER" id="PTHR42994">
    <property type="entry name" value="PEPTIDASE T"/>
    <property type="match status" value="1"/>
</dbReference>
<sequence>MSESTAQTTATTVFPPVPVPTGYLGGLTPEAFEALPAVLRRFLAYTQFETASDMHAAPGVRPSTAAQTVLARRIAGELAEMGLSPVLDASGLRVVVDATPGFEDRPTAGFIAHLDTSPEASGGPVKWKIVDYEGGPLTLNAESGVVLDPTRFPEVAAAAGGPLVVTDGTTLLGADDKAGAAILTELARVLVDSAIPHARIALAWTYDEEIGRGTEGFDLKAFGADYAYTIDGGALGGFETETFNASQARVVFRGLSVHPGSAKNRMVNALRMAADFMNRLPPGEVPEKTEGREGFFHPVEMKGSVTEAEVTLIIRDHDEALFRAREAKVREIVEAMCGVWGDRIEVEIDFQYHNMGHYMAKAGGVAEMARSAYRECGVEPVEEPIRGGTDGSRLSEMGLPTPNIFTGGLNFHGVHECLPVRHFLKAFEIVCAIAGKTTKLRTLETFEG</sequence>
<feature type="binding site" evidence="5">
    <location>
        <position position="231"/>
    </location>
    <ligand>
        <name>Zn(2+)</name>
        <dbReference type="ChEBI" id="CHEBI:29105"/>
        <label>1</label>
    </ligand>
</feature>
<organism evidence="7 8">
    <name type="scientific">Sutterella parvirubra YIT 11816</name>
    <dbReference type="NCBI Taxonomy" id="762967"/>
    <lineage>
        <taxon>Bacteria</taxon>
        <taxon>Pseudomonadati</taxon>
        <taxon>Pseudomonadota</taxon>
        <taxon>Betaproteobacteria</taxon>
        <taxon>Burkholderiales</taxon>
        <taxon>Sutterellaceae</taxon>
        <taxon>Sutterella</taxon>
    </lineage>
</organism>
<feature type="active site" evidence="4">
    <location>
        <position position="115"/>
    </location>
</feature>
<evidence type="ECO:0000256" key="3">
    <source>
        <dbReference type="NCBIfam" id="TIGR01882"/>
    </source>
</evidence>
<dbReference type="InterPro" id="IPR002933">
    <property type="entry name" value="Peptidase_M20"/>
</dbReference>
<comment type="cofactor">
    <cofactor evidence="5">
        <name>Zn(2+)</name>
        <dbReference type="ChEBI" id="CHEBI:29105"/>
    </cofactor>
    <text evidence="5">Binds 2 Zn(2+) ions per subunit.</text>
</comment>
<evidence type="ECO:0000256" key="1">
    <source>
        <dbReference type="ARBA" id="ARBA00022801"/>
    </source>
</evidence>
<dbReference type="GO" id="GO:0045148">
    <property type="term" value="F:tripeptide aminopeptidase activity"/>
    <property type="evidence" value="ECO:0007669"/>
    <property type="project" value="UniProtKB-UniRule"/>
</dbReference>
<feature type="binding site" evidence="5">
    <location>
        <position position="175"/>
    </location>
    <ligand>
        <name>Zn(2+)</name>
        <dbReference type="ChEBI" id="CHEBI:29105"/>
        <label>2</label>
    </ligand>
</feature>
<dbReference type="SUPFAM" id="SSF53187">
    <property type="entry name" value="Zn-dependent exopeptidases"/>
    <property type="match status" value="1"/>
</dbReference>
<dbReference type="InterPro" id="IPR011650">
    <property type="entry name" value="Peptidase_M20_dimer"/>
</dbReference>
<feature type="binding site" evidence="5">
    <location>
        <position position="412"/>
    </location>
    <ligand>
        <name>Zn(2+)</name>
        <dbReference type="ChEBI" id="CHEBI:29105"/>
        <label>2</label>
    </ligand>
</feature>
<gene>
    <name evidence="7" type="ORF">HMPREF9440_01385</name>
</gene>
<dbReference type="NCBIfam" id="NF003976">
    <property type="entry name" value="PRK05469.1"/>
    <property type="match status" value="1"/>
</dbReference>
<dbReference type="Pfam" id="PF07687">
    <property type="entry name" value="M20_dimer"/>
    <property type="match status" value="1"/>
</dbReference>